<protein>
    <submittedName>
        <fullName evidence="2">Uncharacterized protein</fullName>
    </submittedName>
</protein>
<organism evidence="2 3">
    <name type="scientific">Pocillopora damicornis</name>
    <name type="common">Cauliflower coral</name>
    <name type="synonym">Millepora damicornis</name>
    <dbReference type="NCBI Taxonomy" id="46731"/>
    <lineage>
        <taxon>Eukaryota</taxon>
        <taxon>Metazoa</taxon>
        <taxon>Cnidaria</taxon>
        <taxon>Anthozoa</taxon>
        <taxon>Hexacorallia</taxon>
        <taxon>Scleractinia</taxon>
        <taxon>Astrocoeniina</taxon>
        <taxon>Pocilloporidae</taxon>
        <taxon>Pocillopora</taxon>
    </lineage>
</organism>
<dbReference type="AlphaFoldDB" id="A0A3M6U8B7"/>
<evidence type="ECO:0000313" key="3">
    <source>
        <dbReference type="Proteomes" id="UP000275408"/>
    </source>
</evidence>
<feature type="chain" id="PRO_5018068035" evidence="1">
    <location>
        <begin position="19"/>
        <end position="198"/>
    </location>
</feature>
<dbReference type="EMBL" id="RCHS01002033">
    <property type="protein sequence ID" value="RMX49887.1"/>
    <property type="molecule type" value="Genomic_DNA"/>
</dbReference>
<gene>
    <name evidence="2" type="ORF">pdam_00014413</name>
</gene>
<sequence>MGIMKLLFVLALFGVVLYKESKAKILEDPKLFEGDIVLLRNQHNSALGRAVSRFRKWPRATMFWARCELLNFQLSMLEQGELYLLECVSGLEELASVSGDEEENGLTFALYVVQTVHPMWEELADVKTSAYILTAGLREQWLMKLGTLWVFGTNNLVLTGIDTSEYCGRTSNVERSITSERDVDLKAALLGFVTTTEA</sequence>
<proteinExistence type="predicted"/>
<reference evidence="2 3" key="1">
    <citation type="journal article" date="2018" name="Sci. Rep.">
        <title>Comparative analysis of the Pocillopora damicornis genome highlights role of immune system in coral evolution.</title>
        <authorList>
            <person name="Cunning R."/>
            <person name="Bay R.A."/>
            <person name="Gillette P."/>
            <person name="Baker A.C."/>
            <person name="Traylor-Knowles N."/>
        </authorList>
    </citation>
    <scope>NUCLEOTIDE SEQUENCE [LARGE SCALE GENOMIC DNA]</scope>
    <source>
        <strain evidence="2">RSMAS</strain>
        <tissue evidence="2">Whole animal</tissue>
    </source>
</reference>
<comment type="caution">
    <text evidence="2">The sequence shown here is derived from an EMBL/GenBank/DDBJ whole genome shotgun (WGS) entry which is preliminary data.</text>
</comment>
<keyword evidence="3" id="KW-1185">Reference proteome</keyword>
<evidence type="ECO:0000313" key="2">
    <source>
        <dbReference type="EMBL" id="RMX49887.1"/>
    </source>
</evidence>
<name>A0A3M6U8B7_POCDA</name>
<feature type="signal peptide" evidence="1">
    <location>
        <begin position="1"/>
        <end position="18"/>
    </location>
</feature>
<keyword evidence="1" id="KW-0732">Signal</keyword>
<evidence type="ECO:0000256" key="1">
    <source>
        <dbReference type="SAM" id="SignalP"/>
    </source>
</evidence>
<accession>A0A3M6U8B7</accession>
<dbReference type="Proteomes" id="UP000275408">
    <property type="component" value="Unassembled WGS sequence"/>
</dbReference>